<dbReference type="OrthoDB" id="5125307at2"/>
<dbReference type="AlphaFoldDB" id="A0A1X7JT32"/>
<evidence type="ECO:0000256" key="1">
    <source>
        <dbReference type="ARBA" id="ARBA00004651"/>
    </source>
</evidence>
<evidence type="ECO:0000313" key="9">
    <source>
        <dbReference type="EMBL" id="SMG30790.1"/>
    </source>
</evidence>
<organism evidence="9 10">
    <name type="scientific">Corynebacterium pollutisoli</name>
    <dbReference type="NCBI Taxonomy" id="1610489"/>
    <lineage>
        <taxon>Bacteria</taxon>
        <taxon>Bacillati</taxon>
        <taxon>Actinomycetota</taxon>
        <taxon>Actinomycetes</taxon>
        <taxon>Mycobacteriales</taxon>
        <taxon>Corynebacteriaceae</taxon>
        <taxon>Corynebacterium</taxon>
    </lineage>
</organism>
<sequence>MSSRNPSLSQLRTEFNDLSTPARVSLLAGVAAELAAKIGAWVDLYRRPADKVRGPKWAWALAQFINGIGPAAYWAVGRK</sequence>
<evidence type="ECO:0000256" key="4">
    <source>
        <dbReference type="ARBA" id="ARBA00022989"/>
    </source>
</evidence>
<dbReference type="GO" id="GO:0005886">
    <property type="term" value="C:plasma membrane"/>
    <property type="evidence" value="ECO:0007669"/>
    <property type="project" value="UniProtKB-SubCell"/>
</dbReference>
<keyword evidence="3 6" id="KW-0812">Transmembrane</keyword>
<evidence type="ECO:0000313" key="11">
    <source>
        <dbReference type="Proteomes" id="UP000568696"/>
    </source>
</evidence>
<keyword evidence="2" id="KW-1003">Cell membrane</keyword>
<keyword evidence="4 6" id="KW-1133">Transmembrane helix</keyword>
<comment type="subcellular location">
    <subcellularLocation>
        <location evidence="1">Cell membrane</location>
        <topology evidence="1">Multi-pass membrane protein</topology>
    </subcellularLocation>
</comment>
<gene>
    <name evidence="8" type="ORF">GX356_12000</name>
    <name evidence="9" type="ORF">SAMN06295981_1874</name>
</gene>
<evidence type="ECO:0000313" key="8">
    <source>
        <dbReference type="EMBL" id="NLP40411.1"/>
    </source>
</evidence>
<dbReference type="EMBL" id="JAAYSN010000333">
    <property type="protein sequence ID" value="NLP40411.1"/>
    <property type="molecule type" value="Genomic_DNA"/>
</dbReference>
<proteinExistence type="predicted"/>
<feature type="transmembrane region" description="Helical" evidence="6">
    <location>
        <begin position="57"/>
        <end position="76"/>
    </location>
</feature>
<dbReference type="Proteomes" id="UP000193309">
    <property type="component" value="Unassembled WGS sequence"/>
</dbReference>
<feature type="transmembrane region" description="Helical" evidence="6">
    <location>
        <begin position="24"/>
        <end position="45"/>
    </location>
</feature>
<reference evidence="9" key="2">
    <citation type="submission" date="2017-04" db="EMBL/GenBank/DDBJ databases">
        <authorList>
            <person name="Afonso C.L."/>
            <person name="Miller P.J."/>
            <person name="Scott M.A."/>
            <person name="Spackman E."/>
            <person name="Goraichik I."/>
            <person name="Dimitrov K.M."/>
            <person name="Suarez D.L."/>
            <person name="Swayne D.E."/>
        </authorList>
    </citation>
    <scope>NUCLEOTIDE SEQUENCE [LARGE SCALE GENOMIC DNA]</scope>
    <source>
        <strain evidence="9">VDS</strain>
    </source>
</reference>
<dbReference type="EMBL" id="FXAR01000006">
    <property type="protein sequence ID" value="SMG30790.1"/>
    <property type="molecule type" value="Genomic_DNA"/>
</dbReference>
<feature type="domain" description="Cardiolipin synthase N-terminal" evidence="7">
    <location>
        <begin position="38"/>
        <end position="78"/>
    </location>
</feature>
<reference evidence="10" key="1">
    <citation type="submission" date="2017-04" db="EMBL/GenBank/DDBJ databases">
        <authorList>
            <person name="Varghese N."/>
            <person name="Submissions S."/>
        </authorList>
    </citation>
    <scope>NUCLEOTIDE SEQUENCE [LARGE SCALE GENOMIC DNA]</scope>
    <source>
        <strain evidence="10">VDS</strain>
    </source>
</reference>
<keyword evidence="5 6" id="KW-0472">Membrane</keyword>
<dbReference type="InterPro" id="IPR027379">
    <property type="entry name" value="CLS_N"/>
</dbReference>
<evidence type="ECO:0000256" key="3">
    <source>
        <dbReference type="ARBA" id="ARBA00022692"/>
    </source>
</evidence>
<keyword evidence="10" id="KW-1185">Reference proteome</keyword>
<reference evidence="8 11" key="3">
    <citation type="journal article" date="2020" name="Biotechnol. Biofuels">
        <title>New insights from the biogas microbiome by comprehensive genome-resolved metagenomics of nearly 1600 species originating from multiple anaerobic digesters.</title>
        <authorList>
            <person name="Campanaro S."/>
            <person name="Treu L."/>
            <person name="Rodriguez-R L.M."/>
            <person name="Kovalovszki A."/>
            <person name="Ziels R.M."/>
            <person name="Maus I."/>
            <person name="Zhu X."/>
            <person name="Kougias P.G."/>
            <person name="Basile A."/>
            <person name="Luo G."/>
            <person name="Schluter A."/>
            <person name="Konstantinidis K.T."/>
            <person name="Angelidaki I."/>
        </authorList>
    </citation>
    <scope>NUCLEOTIDE SEQUENCE [LARGE SCALE GENOMIC DNA]</scope>
    <source>
        <strain evidence="8">AS23ysBPME_344</strain>
    </source>
</reference>
<dbReference type="STRING" id="1610489.SAMN06295981_1874"/>
<evidence type="ECO:0000256" key="2">
    <source>
        <dbReference type="ARBA" id="ARBA00022475"/>
    </source>
</evidence>
<evidence type="ECO:0000256" key="6">
    <source>
        <dbReference type="SAM" id="Phobius"/>
    </source>
</evidence>
<name>A0A1X7JT32_9CORY</name>
<evidence type="ECO:0000259" key="7">
    <source>
        <dbReference type="Pfam" id="PF13396"/>
    </source>
</evidence>
<dbReference type="RefSeq" id="WP_085549971.1">
    <property type="nucleotide sequence ID" value="NZ_FXAR01000006.1"/>
</dbReference>
<evidence type="ECO:0000256" key="5">
    <source>
        <dbReference type="ARBA" id="ARBA00023136"/>
    </source>
</evidence>
<protein>
    <submittedName>
        <fullName evidence="8">PLDc_N domain-containing protein</fullName>
    </submittedName>
    <submittedName>
        <fullName evidence="9">Phospholipase_D-nuclease N-terminal</fullName>
    </submittedName>
</protein>
<evidence type="ECO:0000313" key="10">
    <source>
        <dbReference type="Proteomes" id="UP000193309"/>
    </source>
</evidence>
<dbReference type="Proteomes" id="UP000568696">
    <property type="component" value="Unassembled WGS sequence"/>
</dbReference>
<accession>A0A1X7JT32</accession>
<dbReference type="Pfam" id="PF13396">
    <property type="entry name" value="PLDc_N"/>
    <property type="match status" value="1"/>
</dbReference>